<dbReference type="Proteomes" id="UP000177573">
    <property type="component" value="Unassembled WGS sequence"/>
</dbReference>
<dbReference type="EMBL" id="MHLR01000024">
    <property type="protein sequence ID" value="OGZ14768.1"/>
    <property type="molecule type" value="Genomic_DNA"/>
</dbReference>
<name>A0A1G2DPL0_9BACT</name>
<evidence type="ECO:0000313" key="2">
    <source>
        <dbReference type="Proteomes" id="UP000177573"/>
    </source>
</evidence>
<protein>
    <submittedName>
        <fullName evidence="1">Uncharacterized protein</fullName>
    </submittedName>
</protein>
<sequence length="143" mass="16527">MTIFERIKKFNLPRGEYAVFGSALLDVWGIRKAADLDIIVTPDLFAFLKQSGWEERQAHGFPMLSKEEANVTTVQDEPTDGNYCPDRRQLIKDAVYINEVPFVKIEEVIACKKAYDREKDRKDIVAIKKYLSRCGERTPYHVV</sequence>
<proteinExistence type="predicted"/>
<dbReference type="AlphaFoldDB" id="A0A1G2DPL0"/>
<dbReference type="STRING" id="1798667.A3J08_04305"/>
<accession>A0A1G2DPL0</accession>
<comment type="caution">
    <text evidence="1">The sequence shown here is derived from an EMBL/GenBank/DDBJ whole genome shotgun (WGS) entry which is preliminary data.</text>
</comment>
<gene>
    <name evidence="1" type="ORF">A3J08_04305</name>
</gene>
<evidence type="ECO:0000313" key="1">
    <source>
        <dbReference type="EMBL" id="OGZ14768.1"/>
    </source>
</evidence>
<reference evidence="1 2" key="1">
    <citation type="journal article" date="2016" name="Nat. Commun.">
        <title>Thousands of microbial genomes shed light on interconnected biogeochemical processes in an aquifer system.</title>
        <authorList>
            <person name="Anantharaman K."/>
            <person name="Brown C.T."/>
            <person name="Hug L.A."/>
            <person name="Sharon I."/>
            <person name="Castelle C.J."/>
            <person name="Probst A.J."/>
            <person name="Thomas B.C."/>
            <person name="Singh A."/>
            <person name="Wilkins M.J."/>
            <person name="Karaoz U."/>
            <person name="Brodie E.L."/>
            <person name="Williams K.H."/>
            <person name="Hubbard S.S."/>
            <person name="Banfield J.F."/>
        </authorList>
    </citation>
    <scope>NUCLEOTIDE SEQUENCE [LARGE SCALE GENOMIC DNA]</scope>
</reference>
<organism evidence="1 2">
    <name type="scientific">Candidatus Lloydbacteria bacterium RIFCSPLOWO2_02_FULL_51_11</name>
    <dbReference type="NCBI Taxonomy" id="1798667"/>
    <lineage>
        <taxon>Bacteria</taxon>
        <taxon>Candidatus Lloydiibacteriota</taxon>
    </lineage>
</organism>